<evidence type="ECO:0000313" key="3">
    <source>
        <dbReference type="Proteomes" id="UP000198964"/>
    </source>
</evidence>
<dbReference type="AlphaFoldDB" id="A0A1I2CAC6"/>
<keyword evidence="1" id="KW-0732">Signal</keyword>
<keyword evidence="3" id="KW-1185">Reference proteome</keyword>
<dbReference type="Pfam" id="PF16215">
    <property type="entry name" value="DUF4876"/>
    <property type="match status" value="1"/>
</dbReference>
<proteinExistence type="predicted"/>
<evidence type="ECO:0000256" key="1">
    <source>
        <dbReference type="SAM" id="SignalP"/>
    </source>
</evidence>
<accession>A0A1I2CAC6</accession>
<sequence>MKKIVFFSIILSLGIAFWSCSEDDDITPTFDLSIQLIYPEGVDFDFPREIEIGFDSGSRVTKAVPNSSGVATVSLPQGVYSIATSFSVTDQANQQYTFNGKLSNLQLSSDLAKEITLVMATNTGGLIIKEVYFSGTKTPENKSYFSDQFHEIYNNSNDTLYADGLCIGVLQQSSTKANVWLNNEGNFMDRLPLTYHIWTIKGSGTDYPIYPGKSIVIAQDGIDHQTDENGNPNSPVNLGNANWESYVEISGKDIDAPGVPNMTMMYTTSTRMHDWLHSVFGSAVVIFRFPKDIDWKTYAANANNYMTLPGSTSATEYFMIDKNMVIDAVEIVRVEEDKRNKRLPDDLDAGYTYLEGGSYCGLSVRRKAKMIVDGRVIYQDTNNSSEDFLHDLTPTPGQHPSTVEK</sequence>
<dbReference type="Proteomes" id="UP000198964">
    <property type="component" value="Unassembled WGS sequence"/>
</dbReference>
<protein>
    <recommendedName>
        <fullName evidence="4">DUF4876 domain-containing protein</fullName>
    </recommendedName>
</protein>
<evidence type="ECO:0008006" key="4">
    <source>
        <dbReference type="Google" id="ProtNLM"/>
    </source>
</evidence>
<dbReference type="InterPro" id="IPR032627">
    <property type="entry name" value="DUF4876"/>
</dbReference>
<feature type="signal peptide" evidence="1">
    <location>
        <begin position="1"/>
        <end position="18"/>
    </location>
</feature>
<reference evidence="2 3" key="1">
    <citation type="submission" date="2016-10" db="EMBL/GenBank/DDBJ databases">
        <authorList>
            <person name="de Groot N.N."/>
        </authorList>
    </citation>
    <scope>NUCLEOTIDE SEQUENCE [LARGE SCALE GENOMIC DNA]</scope>
    <source>
        <strain evidence="2 3">CGMCC 1.9156</strain>
    </source>
</reference>
<dbReference type="RefSeq" id="WP_093918385.1">
    <property type="nucleotide sequence ID" value="NZ_FONW01000001.1"/>
</dbReference>
<evidence type="ECO:0000313" key="2">
    <source>
        <dbReference type="EMBL" id="SFE65301.1"/>
    </source>
</evidence>
<gene>
    <name evidence="2" type="ORF">SAMN05216283_101670</name>
</gene>
<organism evidence="2 3">
    <name type="scientific">Sunxiuqinia elliptica</name>
    <dbReference type="NCBI Taxonomy" id="655355"/>
    <lineage>
        <taxon>Bacteria</taxon>
        <taxon>Pseudomonadati</taxon>
        <taxon>Bacteroidota</taxon>
        <taxon>Bacteroidia</taxon>
        <taxon>Marinilabiliales</taxon>
        <taxon>Prolixibacteraceae</taxon>
        <taxon>Sunxiuqinia</taxon>
    </lineage>
</organism>
<dbReference type="EMBL" id="FONW01000001">
    <property type="protein sequence ID" value="SFE65301.1"/>
    <property type="molecule type" value="Genomic_DNA"/>
</dbReference>
<feature type="chain" id="PRO_5011738792" description="DUF4876 domain-containing protein" evidence="1">
    <location>
        <begin position="19"/>
        <end position="405"/>
    </location>
</feature>
<name>A0A1I2CAC6_9BACT</name>
<dbReference type="STRING" id="655355.SAMN05216283_101670"/>